<feature type="compositionally biased region" description="Basic and acidic residues" evidence="1">
    <location>
        <begin position="88"/>
        <end position="103"/>
    </location>
</feature>
<organism evidence="3">
    <name type="scientific">viral metagenome</name>
    <dbReference type="NCBI Taxonomy" id="1070528"/>
    <lineage>
        <taxon>unclassified sequences</taxon>
        <taxon>metagenomes</taxon>
        <taxon>organismal metagenomes</taxon>
    </lineage>
</organism>
<gene>
    <name evidence="2" type="ORF">MM171A01390_0004</name>
    <name evidence="3" type="ORF">TM448B04332_0001</name>
</gene>
<proteinExistence type="predicted"/>
<dbReference type="EMBL" id="MT145070">
    <property type="protein sequence ID" value="QJI03232.1"/>
    <property type="molecule type" value="Genomic_DNA"/>
</dbReference>
<protein>
    <submittedName>
        <fullName evidence="3">Uncharacterized protein</fullName>
    </submittedName>
</protein>
<evidence type="ECO:0000313" key="3">
    <source>
        <dbReference type="EMBL" id="QJI03232.1"/>
    </source>
</evidence>
<reference evidence="3" key="1">
    <citation type="submission" date="2020-03" db="EMBL/GenBank/DDBJ databases">
        <title>The deep terrestrial virosphere.</title>
        <authorList>
            <person name="Holmfeldt K."/>
            <person name="Nilsson E."/>
            <person name="Simone D."/>
            <person name="Lopez-Fernandez M."/>
            <person name="Wu X."/>
            <person name="de Brujin I."/>
            <person name="Lundin D."/>
            <person name="Andersson A."/>
            <person name="Bertilsson S."/>
            <person name="Dopson M."/>
        </authorList>
    </citation>
    <scope>NUCLEOTIDE SEQUENCE</scope>
    <source>
        <strain evidence="2">MM171A01390</strain>
        <strain evidence="3">TM448B04332</strain>
    </source>
</reference>
<accession>A0A6M3XZK2</accession>
<feature type="region of interest" description="Disordered" evidence="1">
    <location>
        <begin position="88"/>
        <end position="109"/>
    </location>
</feature>
<evidence type="ECO:0000313" key="2">
    <source>
        <dbReference type="EMBL" id="QJA99019.1"/>
    </source>
</evidence>
<evidence type="ECO:0000256" key="1">
    <source>
        <dbReference type="SAM" id="MobiDB-lite"/>
    </source>
</evidence>
<dbReference type="AlphaFoldDB" id="A0A6M3XZK2"/>
<sequence>MSGETLVVGSLIFRDGTPEKTKLQVLDELAAAIEVDLSDIRYDIVSGKWSFQIINWQSHVEREGIETFLESQKSGIKQLNCSLHHLSDPEEINYREEPKEKQTTRGANQ</sequence>
<dbReference type="EMBL" id="MT143623">
    <property type="protein sequence ID" value="QJA99019.1"/>
    <property type="molecule type" value="Genomic_DNA"/>
</dbReference>
<name>A0A6M3XZK2_9ZZZZ</name>